<name>A0A9D6V994_9BACT</name>
<protein>
    <submittedName>
        <fullName evidence="4">Alpha/beta fold hydrolase</fullName>
    </submittedName>
</protein>
<dbReference type="GO" id="GO:0016042">
    <property type="term" value="P:lipid catabolic process"/>
    <property type="evidence" value="ECO:0007669"/>
    <property type="project" value="UniProtKB-KW"/>
</dbReference>
<proteinExistence type="predicted"/>
<evidence type="ECO:0000313" key="4">
    <source>
        <dbReference type="EMBL" id="MBI5251317.1"/>
    </source>
</evidence>
<accession>A0A9D6V994</accession>
<evidence type="ECO:0000259" key="3">
    <source>
        <dbReference type="Pfam" id="PF00561"/>
    </source>
</evidence>
<dbReference type="EMBL" id="JACRDE010000462">
    <property type="protein sequence ID" value="MBI5251317.1"/>
    <property type="molecule type" value="Genomic_DNA"/>
</dbReference>
<feature type="domain" description="AB hydrolase-1" evidence="3">
    <location>
        <begin position="65"/>
        <end position="184"/>
    </location>
</feature>
<dbReference type="SUPFAM" id="SSF53474">
    <property type="entry name" value="alpha/beta-Hydrolases"/>
    <property type="match status" value="1"/>
</dbReference>
<evidence type="ECO:0000256" key="2">
    <source>
        <dbReference type="ARBA" id="ARBA00023098"/>
    </source>
</evidence>
<dbReference type="Pfam" id="PF00561">
    <property type="entry name" value="Abhydrolase_1"/>
    <property type="match status" value="1"/>
</dbReference>
<dbReference type="InterPro" id="IPR000073">
    <property type="entry name" value="AB_hydrolase_1"/>
</dbReference>
<reference evidence="4" key="1">
    <citation type="submission" date="2020-07" db="EMBL/GenBank/DDBJ databases">
        <title>Huge and variable diversity of episymbiotic CPR bacteria and DPANN archaea in groundwater ecosystems.</title>
        <authorList>
            <person name="He C.Y."/>
            <person name="Keren R."/>
            <person name="Whittaker M."/>
            <person name="Farag I.F."/>
            <person name="Doudna J."/>
            <person name="Cate J.H.D."/>
            <person name="Banfield J.F."/>
        </authorList>
    </citation>
    <scope>NUCLEOTIDE SEQUENCE</scope>
    <source>
        <strain evidence="4">NC_groundwater_1664_Pr3_B-0.1um_52_9</strain>
    </source>
</reference>
<dbReference type="PANTHER" id="PTHR11005">
    <property type="entry name" value="LYSOSOMAL ACID LIPASE-RELATED"/>
    <property type="match status" value="1"/>
</dbReference>
<dbReference type="Proteomes" id="UP000807825">
    <property type="component" value="Unassembled WGS sequence"/>
</dbReference>
<dbReference type="GO" id="GO:0016787">
    <property type="term" value="F:hydrolase activity"/>
    <property type="evidence" value="ECO:0007669"/>
    <property type="project" value="UniProtKB-KW"/>
</dbReference>
<evidence type="ECO:0000313" key="5">
    <source>
        <dbReference type="Proteomes" id="UP000807825"/>
    </source>
</evidence>
<keyword evidence="4" id="KW-0378">Hydrolase</keyword>
<gene>
    <name evidence="4" type="ORF">HY912_17650</name>
</gene>
<dbReference type="AlphaFoldDB" id="A0A9D6V994"/>
<dbReference type="Gene3D" id="3.40.50.1820">
    <property type="entry name" value="alpha/beta hydrolase"/>
    <property type="match status" value="1"/>
</dbReference>
<organism evidence="4 5">
    <name type="scientific">Desulfomonile tiedjei</name>
    <dbReference type="NCBI Taxonomy" id="2358"/>
    <lineage>
        <taxon>Bacteria</taxon>
        <taxon>Pseudomonadati</taxon>
        <taxon>Thermodesulfobacteriota</taxon>
        <taxon>Desulfomonilia</taxon>
        <taxon>Desulfomonilales</taxon>
        <taxon>Desulfomonilaceae</taxon>
        <taxon>Desulfomonile</taxon>
    </lineage>
</organism>
<dbReference type="InterPro" id="IPR029058">
    <property type="entry name" value="AB_hydrolase_fold"/>
</dbReference>
<sequence>MLAFLLTIFFSVVLVIGFVVLSGYFWHWYYYAPTCQDETYYFTTKDGWRLAAHHYRPSGEPSGLPVILCHGLSSNRYAFDLPGAPSLARFLKSKGRDVWSVELRGSGMSDRSRLLFSDVPYNWEFEEHLLEDAPAVIDFVLSRTGASKAHWVGHSMGGMLILAHLSRNPHAAISSAVTVGSPVNFLNMRTRQIGFLLKITPLFDWLPISPLPFFGRLMIPVVHRMPKPLLGIFNLPNIAPDIARKTVVLCAELITSNRIWLTFGRYIDTGAFAPENSRPYLDGLAEANASILFIGGSKDAMAPDCVDPDICTPENAAGPRKTLIAGTESGFMCDYGHMDLLVGNASETEIFPTILAWLLENDPQ</sequence>
<comment type="caution">
    <text evidence="4">The sequence shown here is derived from an EMBL/GenBank/DDBJ whole genome shotgun (WGS) entry which is preliminary data.</text>
</comment>
<keyword evidence="2" id="KW-0443">Lipid metabolism</keyword>
<evidence type="ECO:0000256" key="1">
    <source>
        <dbReference type="ARBA" id="ARBA00022963"/>
    </source>
</evidence>
<keyword evidence="1" id="KW-0442">Lipid degradation</keyword>